<dbReference type="PANTHER" id="PTHR48060:SF21">
    <property type="entry name" value="L DOMAIN-LIKE PROTEIN"/>
    <property type="match status" value="1"/>
</dbReference>
<comment type="caution">
    <text evidence="5">The sequence shown here is derived from an EMBL/GenBank/DDBJ whole genome shotgun (WGS) entry which is preliminary data.</text>
</comment>
<reference evidence="5 6" key="2">
    <citation type="journal article" date="2017" name="Genome Biol.">
        <title>New reference genome sequences of hot pepper reveal the massive evolution of plant disease-resistance genes by retroduplication.</title>
        <authorList>
            <person name="Kim S."/>
            <person name="Park J."/>
            <person name="Yeom S.I."/>
            <person name="Kim Y.M."/>
            <person name="Seo E."/>
            <person name="Kim K.T."/>
            <person name="Kim M.S."/>
            <person name="Lee J.M."/>
            <person name="Cheong K."/>
            <person name="Shin H.S."/>
            <person name="Kim S.B."/>
            <person name="Han K."/>
            <person name="Lee J."/>
            <person name="Park M."/>
            <person name="Lee H.A."/>
            <person name="Lee H.Y."/>
            <person name="Lee Y."/>
            <person name="Oh S."/>
            <person name="Lee J.H."/>
            <person name="Choi E."/>
            <person name="Choi E."/>
            <person name="Lee S.E."/>
            <person name="Jeon J."/>
            <person name="Kim H."/>
            <person name="Choi G."/>
            <person name="Song H."/>
            <person name="Lee J."/>
            <person name="Lee S.C."/>
            <person name="Kwon J.K."/>
            <person name="Lee H.Y."/>
            <person name="Koo N."/>
            <person name="Hong Y."/>
            <person name="Kim R.W."/>
            <person name="Kang W.H."/>
            <person name="Huh J.H."/>
            <person name="Kang B.C."/>
            <person name="Yang T.J."/>
            <person name="Lee Y.H."/>
            <person name="Bennetzen J.L."/>
            <person name="Choi D."/>
        </authorList>
    </citation>
    <scope>NUCLEOTIDE SEQUENCE [LARGE SCALE GENOMIC DNA]</scope>
    <source>
        <strain evidence="6">cv. CM334</strain>
    </source>
</reference>
<keyword evidence="6" id="KW-1185">Reference proteome</keyword>
<evidence type="ECO:0000313" key="6">
    <source>
        <dbReference type="Proteomes" id="UP000222542"/>
    </source>
</evidence>
<dbReference type="InterPro" id="IPR032675">
    <property type="entry name" value="LRR_dom_sf"/>
</dbReference>
<gene>
    <name evidence="5" type="ORF">T459_29541</name>
</gene>
<evidence type="ECO:0000256" key="4">
    <source>
        <dbReference type="SAM" id="MobiDB-lite"/>
    </source>
</evidence>
<dbReference type="Proteomes" id="UP000222542">
    <property type="component" value="Unassembled WGS sequence"/>
</dbReference>
<evidence type="ECO:0000256" key="2">
    <source>
        <dbReference type="ARBA" id="ARBA00022729"/>
    </source>
</evidence>
<dbReference type="STRING" id="4072.A0A2G2Y5T1"/>
<sequence length="148" mass="16850">MKNSSRIAEEVDVLKRHQRVESLNLSSMALIGRIPRDFGNLSFLVSLHLGSNNFLGYLPQEIAQLHRLKFLNLNLNNFSGKVPSWFCFLHQLQVLNLGNNSFTGSIPSSFSNISTLETSESKLQFHRRSNPKSDWKSYKPESVKLEGE</sequence>
<protein>
    <submittedName>
        <fullName evidence="5">Uncharacterized protein</fullName>
    </submittedName>
</protein>
<keyword evidence="3" id="KW-0677">Repeat</keyword>
<dbReference type="Gramene" id="PHT65116">
    <property type="protein sequence ID" value="PHT65116"/>
    <property type="gene ID" value="T459_29541"/>
</dbReference>
<dbReference type="Pfam" id="PF00560">
    <property type="entry name" value="LRR_1"/>
    <property type="match status" value="4"/>
</dbReference>
<evidence type="ECO:0000256" key="3">
    <source>
        <dbReference type="ARBA" id="ARBA00022737"/>
    </source>
</evidence>
<proteinExistence type="predicted"/>
<accession>A0A2G2Y5T1</accession>
<feature type="region of interest" description="Disordered" evidence="4">
    <location>
        <begin position="124"/>
        <end position="148"/>
    </location>
</feature>
<keyword evidence="1" id="KW-0433">Leucine-rich repeat</keyword>
<organism evidence="5 6">
    <name type="scientific">Capsicum annuum</name>
    <name type="common">Capsicum pepper</name>
    <dbReference type="NCBI Taxonomy" id="4072"/>
    <lineage>
        <taxon>Eukaryota</taxon>
        <taxon>Viridiplantae</taxon>
        <taxon>Streptophyta</taxon>
        <taxon>Embryophyta</taxon>
        <taxon>Tracheophyta</taxon>
        <taxon>Spermatophyta</taxon>
        <taxon>Magnoliopsida</taxon>
        <taxon>eudicotyledons</taxon>
        <taxon>Gunneridae</taxon>
        <taxon>Pentapetalae</taxon>
        <taxon>asterids</taxon>
        <taxon>lamiids</taxon>
        <taxon>Solanales</taxon>
        <taxon>Solanaceae</taxon>
        <taxon>Solanoideae</taxon>
        <taxon>Capsiceae</taxon>
        <taxon>Capsicum</taxon>
    </lineage>
</organism>
<name>A0A2G2Y5T1_CAPAN</name>
<dbReference type="EMBL" id="AYRZ02000012">
    <property type="protein sequence ID" value="PHT65116.1"/>
    <property type="molecule type" value="Genomic_DNA"/>
</dbReference>
<dbReference type="AlphaFoldDB" id="A0A2G2Y5T1"/>
<dbReference type="SUPFAM" id="SSF52058">
    <property type="entry name" value="L domain-like"/>
    <property type="match status" value="1"/>
</dbReference>
<dbReference type="Gene3D" id="3.80.10.10">
    <property type="entry name" value="Ribonuclease Inhibitor"/>
    <property type="match status" value="1"/>
</dbReference>
<dbReference type="FunFam" id="3.80.10.10:FF:000383">
    <property type="entry name" value="Leucine-rich repeat receptor protein kinase EMS1"/>
    <property type="match status" value="1"/>
</dbReference>
<dbReference type="InterPro" id="IPR001611">
    <property type="entry name" value="Leu-rich_rpt"/>
</dbReference>
<dbReference type="InterPro" id="IPR053211">
    <property type="entry name" value="DNA_repair-toleration"/>
</dbReference>
<feature type="compositionally biased region" description="Basic and acidic residues" evidence="4">
    <location>
        <begin position="131"/>
        <end position="148"/>
    </location>
</feature>
<evidence type="ECO:0000256" key="1">
    <source>
        <dbReference type="ARBA" id="ARBA00022614"/>
    </source>
</evidence>
<keyword evidence="2" id="KW-0732">Signal</keyword>
<evidence type="ECO:0000313" key="5">
    <source>
        <dbReference type="EMBL" id="PHT65116.1"/>
    </source>
</evidence>
<dbReference type="PANTHER" id="PTHR48060">
    <property type="entry name" value="DNA DAMAGE-REPAIR/TOLERATION PROTEIN DRT100"/>
    <property type="match status" value="1"/>
</dbReference>
<reference evidence="5 6" key="1">
    <citation type="journal article" date="2014" name="Nat. Genet.">
        <title>Genome sequence of the hot pepper provides insights into the evolution of pungency in Capsicum species.</title>
        <authorList>
            <person name="Kim S."/>
            <person name="Park M."/>
            <person name="Yeom S.I."/>
            <person name="Kim Y.M."/>
            <person name="Lee J.M."/>
            <person name="Lee H.A."/>
            <person name="Seo E."/>
            <person name="Choi J."/>
            <person name="Cheong K."/>
            <person name="Kim K.T."/>
            <person name="Jung K."/>
            <person name="Lee G.W."/>
            <person name="Oh S.K."/>
            <person name="Bae C."/>
            <person name="Kim S.B."/>
            <person name="Lee H.Y."/>
            <person name="Kim S.Y."/>
            <person name="Kim M.S."/>
            <person name="Kang B.C."/>
            <person name="Jo Y.D."/>
            <person name="Yang H.B."/>
            <person name="Jeong H.J."/>
            <person name="Kang W.H."/>
            <person name="Kwon J.K."/>
            <person name="Shin C."/>
            <person name="Lim J.Y."/>
            <person name="Park J.H."/>
            <person name="Huh J.H."/>
            <person name="Kim J.S."/>
            <person name="Kim B.D."/>
            <person name="Cohen O."/>
            <person name="Paran I."/>
            <person name="Suh M.C."/>
            <person name="Lee S.B."/>
            <person name="Kim Y.K."/>
            <person name="Shin Y."/>
            <person name="Noh S.J."/>
            <person name="Park J."/>
            <person name="Seo Y.S."/>
            <person name="Kwon S.Y."/>
            <person name="Kim H.A."/>
            <person name="Park J.M."/>
            <person name="Kim H.J."/>
            <person name="Choi S.B."/>
            <person name="Bosland P.W."/>
            <person name="Reeves G."/>
            <person name="Jo S.H."/>
            <person name="Lee B.W."/>
            <person name="Cho H.T."/>
            <person name="Choi H.S."/>
            <person name="Lee M.S."/>
            <person name="Yu Y."/>
            <person name="Do Choi Y."/>
            <person name="Park B.S."/>
            <person name="van Deynze A."/>
            <person name="Ashrafi H."/>
            <person name="Hill T."/>
            <person name="Kim W.T."/>
            <person name="Pai H.S."/>
            <person name="Ahn H.K."/>
            <person name="Yeam I."/>
            <person name="Giovannoni J.J."/>
            <person name="Rose J.K."/>
            <person name="Sorensen I."/>
            <person name="Lee S.J."/>
            <person name="Kim R.W."/>
            <person name="Choi I.Y."/>
            <person name="Choi B.S."/>
            <person name="Lim J.S."/>
            <person name="Lee Y.H."/>
            <person name="Choi D."/>
        </authorList>
    </citation>
    <scope>NUCLEOTIDE SEQUENCE [LARGE SCALE GENOMIC DNA]</scope>
    <source>
        <strain evidence="6">cv. CM334</strain>
    </source>
</reference>